<gene>
    <name evidence="7" type="ORF">AB0O96_11580</name>
</gene>
<evidence type="ECO:0000313" key="8">
    <source>
        <dbReference type="Proteomes" id="UP001553031"/>
    </source>
</evidence>
<feature type="transmembrane region" description="Helical" evidence="5">
    <location>
        <begin position="317"/>
        <end position="341"/>
    </location>
</feature>
<keyword evidence="8" id="KW-1185">Reference proteome</keyword>
<organism evidence="7 8">
    <name type="scientific">Kocuria salsicia</name>
    <dbReference type="NCBI Taxonomy" id="664639"/>
    <lineage>
        <taxon>Bacteria</taxon>
        <taxon>Bacillati</taxon>
        <taxon>Actinomycetota</taxon>
        <taxon>Actinomycetes</taxon>
        <taxon>Micrococcales</taxon>
        <taxon>Micrococcaceae</taxon>
        <taxon>Kocuria</taxon>
    </lineage>
</organism>
<dbReference type="PANTHER" id="PTHR23514">
    <property type="entry name" value="BYPASS OF STOP CODON PROTEIN 6"/>
    <property type="match status" value="1"/>
</dbReference>
<feature type="transmembrane region" description="Helical" evidence="5">
    <location>
        <begin position="80"/>
        <end position="100"/>
    </location>
</feature>
<dbReference type="EMBL" id="JBFBLL010000009">
    <property type="protein sequence ID" value="MEV8158823.1"/>
    <property type="molecule type" value="Genomic_DNA"/>
</dbReference>
<feature type="transmembrane region" description="Helical" evidence="5">
    <location>
        <begin position="146"/>
        <end position="165"/>
    </location>
</feature>
<comment type="caution">
    <text evidence="7">The sequence shown here is derived from an EMBL/GenBank/DDBJ whole genome shotgun (WGS) entry which is preliminary data.</text>
</comment>
<dbReference type="RefSeq" id="WP_363785657.1">
    <property type="nucleotide sequence ID" value="NZ_JBFBLL010000009.1"/>
</dbReference>
<evidence type="ECO:0000259" key="6">
    <source>
        <dbReference type="PROSITE" id="PS50850"/>
    </source>
</evidence>
<reference evidence="7 8" key="1">
    <citation type="submission" date="2024-06" db="EMBL/GenBank/DDBJ databases">
        <title>The Natural Products Discovery Center: Release of the First 8490 Sequenced Strains for Exploring Actinobacteria Biosynthetic Diversity.</title>
        <authorList>
            <person name="Kalkreuter E."/>
            <person name="Kautsar S.A."/>
            <person name="Yang D."/>
            <person name="Bader C.D."/>
            <person name="Teijaro C.N."/>
            <person name="Fluegel L."/>
            <person name="Davis C.M."/>
            <person name="Simpson J.R."/>
            <person name="Lauterbach L."/>
            <person name="Steele A.D."/>
            <person name="Gui C."/>
            <person name="Meng S."/>
            <person name="Li G."/>
            <person name="Viehrig K."/>
            <person name="Ye F."/>
            <person name="Su P."/>
            <person name="Kiefer A.F."/>
            <person name="Nichols A."/>
            <person name="Cepeda A.J."/>
            <person name="Yan W."/>
            <person name="Fan B."/>
            <person name="Jiang Y."/>
            <person name="Adhikari A."/>
            <person name="Zheng C.-J."/>
            <person name="Schuster L."/>
            <person name="Cowan T.M."/>
            <person name="Smanski M.J."/>
            <person name="Chevrette M.G."/>
            <person name="De Carvalho L.P.S."/>
            <person name="Shen B."/>
        </authorList>
    </citation>
    <scope>NUCLEOTIDE SEQUENCE [LARGE SCALE GENOMIC DNA]</scope>
    <source>
        <strain evidence="7 8">NPDC079179</strain>
    </source>
</reference>
<evidence type="ECO:0000313" key="7">
    <source>
        <dbReference type="EMBL" id="MEV8158823.1"/>
    </source>
</evidence>
<evidence type="ECO:0000256" key="1">
    <source>
        <dbReference type="ARBA" id="ARBA00004651"/>
    </source>
</evidence>
<evidence type="ECO:0000256" key="2">
    <source>
        <dbReference type="ARBA" id="ARBA00022692"/>
    </source>
</evidence>
<comment type="subcellular location">
    <subcellularLocation>
        <location evidence="1">Cell membrane</location>
        <topology evidence="1">Multi-pass membrane protein</topology>
    </subcellularLocation>
</comment>
<feature type="transmembrane region" description="Helical" evidence="5">
    <location>
        <begin position="262"/>
        <end position="282"/>
    </location>
</feature>
<dbReference type="PROSITE" id="PS50850">
    <property type="entry name" value="MFS"/>
    <property type="match status" value="1"/>
</dbReference>
<feature type="transmembrane region" description="Helical" evidence="5">
    <location>
        <begin position="52"/>
        <end position="73"/>
    </location>
</feature>
<dbReference type="CDD" id="cd17393">
    <property type="entry name" value="MFS_MosC_like"/>
    <property type="match status" value="1"/>
</dbReference>
<evidence type="ECO:0000256" key="3">
    <source>
        <dbReference type="ARBA" id="ARBA00022989"/>
    </source>
</evidence>
<dbReference type="InterPro" id="IPR011701">
    <property type="entry name" value="MFS"/>
</dbReference>
<accession>A0ABV3KER0</accession>
<dbReference type="PANTHER" id="PTHR23514:SF13">
    <property type="entry name" value="INNER MEMBRANE PROTEIN YBJJ"/>
    <property type="match status" value="1"/>
</dbReference>
<feature type="transmembrane region" description="Helical" evidence="5">
    <location>
        <begin position="289"/>
        <end position="311"/>
    </location>
</feature>
<evidence type="ECO:0000256" key="5">
    <source>
        <dbReference type="SAM" id="Phobius"/>
    </source>
</evidence>
<feature type="transmembrane region" description="Helical" evidence="5">
    <location>
        <begin position="383"/>
        <end position="403"/>
    </location>
</feature>
<dbReference type="SUPFAM" id="SSF103473">
    <property type="entry name" value="MFS general substrate transporter"/>
    <property type="match status" value="1"/>
</dbReference>
<dbReference type="InterPro" id="IPR020846">
    <property type="entry name" value="MFS_dom"/>
</dbReference>
<keyword evidence="2 5" id="KW-0812">Transmembrane</keyword>
<dbReference type="Gene3D" id="1.20.1250.20">
    <property type="entry name" value="MFS general substrate transporter like domains"/>
    <property type="match status" value="2"/>
</dbReference>
<name>A0ABV3KER0_9MICC</name>
<feature type="transmembrane region" description="Helical" evidence="5">
    <location>
        <begin position="224"/>
        <end position="242"/>
    </location>
</feature>
<protein>
    <submittedName>
        <fullName evidence="7">MFS transporter</fullName>
    </submittedName>
</protein>
<evidence type="ECO:0000256" key="4">
    <source>
        <dbReference type="ARBA" id="ARBA00023136"/>
    </source>
</evidence>
<dbReference type="InterPro" id="IPR051788">
    <property type="entry name" value="MFS_Transporter"/>
</dbReference>
<proteinExistence type="predicted"/>
<feature type="transmembrane region" description="Helical" evidence="5">
    <location>
        <begin position="353"/>
        <end position="371"/>
    </location>
</feature>
<dbReference type="Proteomes" id="UP001553031">
    <property type="component" value="Unassembled WGS sequence"/>
</dbReference>
<dbReference type="Pfam" id="PF07690">
    <property type="entry name" value="MFS_1"/>
    <property type="match status" value="1"/>
</dbReference>
<feature type="transmembrane region" description="Helical" evidence="5">
    <location>
        <begin position="20"/>
        <end position="40"/>
    </location>
</feature>
<dbReference type="InterPro" id="IPR036259">
    <property type="entry name" value="MFS_trans_sf"/>
</dbReference>
<keyword evidence="3 5" id="KW-1133">Transmembrane helix</keyword>
<keyword evidence="4 5" id="KW-0472">Membrane</keyword>
<feature type="domain" description="Major facilitator superfamily (MFS) profile" evidence="6">
    <location>
        <begin position="18"/>
        <end position="406"/>
    </location>
</feature>
<sequence length="407" mass="41913">MRAPQPAAPMDRARISRARIAVSLLFLTNGAIFSNLLPRLPEIKDTFELSNAMYGFALIAFPIGGVVAGPLPAPILRRFGTARVAVVGTVLLATAVFVAGSVPLVAVFWVGLLIAGMLDAVVDTAQNAQGLRVQRLAGNSIINSMHALWSVGAGIGGLMGTAAAATGLPLVWHFMISGAIFAATAAVAMRWAVPDDPEEHAAIQAEHVSVDTAGLPKLPRGTGWALLALLPIAVVAMSGVLVEDVGSNWSAVYLRDVLGAPVSMVGLGYVSLVGAQFVGRILGDRLIDALGAVLVTRLGGVLIFVGLGAVALAPAPWVALVGFALAGFGCATMVPNAYAAADRAPGLKPGTGLTLVSWCMRIVFMVSPPLVGMLADAAGLRTALFVFPVMGVFAFLFAGALRVRPRA</sequence>